<evidence type="ECO:0000259" key="19">
    <source>
        <dbReference type="PROSITE" id="PS51352"/>
    </source>
</evidence>
<feature type="transmembrane region" description="Helical" evidence="18">
    <location>
        <begin position="362"/>
        <end position="391"/>
    </location>
</feature>
<dbReference type="GO" id="GO:0009055">
    <property type="term" value="F:electron transfer activity"/>
    <property type="evidence" value="ECO:0007669"/>
    <property type="project" value="UniProtKB-UniRule"/>
</dbReference>
<keyword evidence="7" id="KW-0732">Signal</keyword>
<dbReference type="SUPFAM" id="SSF74863">
    <property type="entry name" value="Thiol:disulfide interchange protein DsbD, N-terminal domain (DsbD-alpha)"/>
    <property type="match status" value="1"/>
</dbReference>
<dbReference type="PROSITE" id="PS51352">
    <property type="entry name" value="THIOREDOXIN_2"/>
    <property type="match status" value="1"/>
</dbReference>
<dbReference type="Proteomes" id="UP000053937">
    <property type="component" value="Unassembled WGS sequence"/>
</dbReference>
<dbReference type="EMBL" id="LMBR01000101">
    <property type="protein sequence ID" value="KUL30166.1"/>
    <property type="molecule type" value="Genomic_DNA"/>
</dbReference>
<dbReference type="AlphaFoldDB" id="A0A101JNP0"/>
<evidence type="ECO:0000256" key="11">
    <source>
        <dbReference type="ARBA" id="ARBA00023002"/>
    </source>
</evidence>
<dbReference type="PANTHER" id="PTHR32234:SF0">
    <property type="entry name" value="THIOL:DISULFIDE INTERCHANGE PROTEIN DSBD"/>
    <property type="match status" value="1"/>
</dbReference>
<dbReference type="EC" id="1.8.1.8" evidence="18"/>
<feature type="transmembrane region" description="Helical" evidence="18">
    <location>
        <begin position="330"/>
        <end position="356"/>
    </location>
</feature>
<keyword evidence="15 18" id="KW-0676">Redox-active center</keyword>
<sequence>MPVNRTIMLHRTLSIFGLLFFYLIAITSNGFGTAFLDPGQAFRLKAELTSSRSVVLDWEIADGYKLYRDQVKVSLEKGEAELRIPELPAGESVTDPSTNERMEVYHDKLRIEVPVVKAAGEFTIQVVYQGCAEDGLCYPPFTRTVTVDPAKPGVLNVVEDPETSGFGGFSVTDDTKKETVPVNQKEKTDDDFSISQSILESRSILKISFVFLIFGLLLAFTPCILPMIPILSSIIVGDGCYGRGRSFMLAVTYSLGMALVYTLLGIAAGLAGEGLAGALQQPWVLGLFALLLVVLALSMFDVYQLQIPGIMQSSIAKTCGKLKGGQIAGVFFMGALSALIVGPCVAAPLAGTLVYISQTRDVVIGGFALFSMAMGMSIPLLLVGLSAGTLLPKAGAWMNGVKYLFGLMLIAVAIWMVSPVLPGPLVLLLWGALALLCAVFLHLFDSLPEKPSIAMKFGKALAIVLLVIGILELAGAAAGGTNPLEPLAPFRSRTGNSASVEEPGLKFARIRSEAELDAAIASAEKPVMLDFYADWCVSCKELEHFTFSDPAVRKQLETTTLLQVDVTANTPDDKALMKRFGIFGPPAIILFDASGNEISGSRVVGFLDAKPFLDHLDLYLTRRLP</sequence>
<feature type="transmembrane region" description="Helical" evidence="18">
    <location>
        <begin position="209"/>
        <end position="235"/>
    </location>
</feature>
<proteinExistence type="inferred from homology"/>
<comment type="catalytic activity">
    <reaction evidence="17 18">
        <text>[protein]-dithiol + NADP(+) = [protein]-disulfide + NADPH + H(+)</text>
        <dbReference type="Rhea" id="RHEA:18753"/>
        <dbReference type="Rhea" id="RHEA-COMP:10593"/>
        <dbReference type="Rhea" id="RHEA-COMP:10594"/>
        <dbReference type="ChEBI" id="CHEBI:15378"/>
        <dbReference type="ChEBI" id="CHEBI:29950"/>
        <dbReference type="ChEBI" id="CHEBI:50058"/>
        <dbReference type="ChEBI" id="CHEBI:57783"/>
        <dbReference type="ChEBI" id="CHEBI:58349"/>
        <dbReference type="EC" id="1.8.1.8"/>
    </reaction>
</comment>
<comment type="subcellular location">
    <subcellularLocation>
        <location evidence="1 18">Cell inner membrane</location>
        <topology evidence="1 18">Multi-pass membrane protein</topology>
    </subcellularLocation>
</comment>
<dbReference type="GO" id="GO:0017004">
    <property type="term" value="P:cytochrome complex assembly"/>
    <property type="evidence" value="ECO:0007669"/>
    <property type="project" value="UniProtKB-UniRule"/>
</dbReference>
<keyword evidence="14 18" id="KW-1015">Disulfide bond</keyword>
<dbReference type="CDD" id="cd02953">
    <property type="entry name" value="DsbDgamma"/>
    <property type="match status" value="1"/>
</dbReference>
<dbReference type="Pfam" id="PF11412">
    <property type="entry name" value="DsbD_N"/>
    <property type="match status" value="1"/>
</dbReference>
<keyword evidence="4 18" id="KW-1003">Cell membrane</keyword>
<dbReference type="NCBIfam" id="NF001419">
    <property type="entry name" value="PRK00293.1"/>
    <property type="match status" value="1"/>
</dbReference>
<evidence type="ECO:0000256" key="5">
    <source>
        <dbReference type="ARBA" id="ARBA00022519"/>
    </source>
</evidence>
<evidence type="ECO:0000256" key="2">
    <source>
        <dbReference type="ARBA" id="ARBA00007241"/>
    </source>
</evidence>
<evidence type="ECO:0000256" key="13">
    <source>
        <dbReference type="ARBA" id="ARBA00023136"/>
    </source>
</evidence>
<name>A0A101JNP0_CHLLI</name>
<evidence type="ECO:0000256" key="10">
    <source>
        <dbReference type="ARBA" id="ARBA00022989"/>
    </source>
</evidence>
<dbReference type="Gene3D" id="3.40.30.10">
    <property type="entry name" value="Glutaredoxin"/>
    <property type="match status" value="1"/>
</dbReference>
<gene>
    <name evidence="18" type="primary">dsbD</name>
    <name evidence="20" type="ORF">ASB62_04535</name>
</gene>
<comment type="catalytic activity">
    <reaction evidence="16 18">
        <text>[protein]-dithiol + NAD(+) = [protein]-disulfide + NADH + H(+)</text>
        <dbReference type="Rhea" id="RHEA:18749"/>
        <dbReference type="Rhea" id="RHEA-COMP:10593"/>
        <dbReference type="Rhea" id="RHEA-COMP:10594"/>
        <dbReference type="ChEBI" id="CHEBI:15378"/>
        <dbReference type="ChEBI" id="CHEBI:29950"/>
        <dbReference type="ChEBI" id="CHEBI:50058"/>
        <dbReference type="ChEBI" id="CHEBI:57540"/>
        <dbReference type="ChEBI" id="CHEBI:57945"/>
        <dbReference type="EC" id="1.8.1.8"/>
    </reaction>
</comment>
<dbReference type="Pfam" id="PF02683">
    <property type="entry name" value="DsbD_TM"/>
    <property type="match status" value="1"/>
</dbReference>
<evidence type="ECO:0000256" key="3">
    <source>
        <dbReference type="ARBA" id="ARBA00022448"/>
    </source>
</evidence>
<comment type="caution">
    <text evidence="18">Lacks conserved residue(s) required for the propagation of feature annotation.</text>
</comment>
<keyword evidence="5 18" id="KW-0997">Cell inner membrane</keyword>
<dbReference type="PANTHER" id="PTHR32234">
    <property type="entry name" value="THIOL:DISULFIDE INTERCHANGE PROTEIN DSBD"/>
    <property type="match status" value="1"/>
</dbReference>
<comment type="function">
    <text evidence="18">Required to facilitate the formation of correct disulfide bonds in some periplasmic proteins and for the assembly of the periplasmic c-type cytochromes. Acts by transferring electrons from cytoplasmic thioredoxin to the periplasm. This transfer involves a cascade of disulfide bond formation and reduction steps.</text>
</comment>
<dbReference type="InterPro" id="IPR022910">
    <property type="entry name" value="Thiol_diS_interchange_DbsD"/>
</dbReference>
<dbReference type="InterPro" id="IPR003834">
    <property type="entry name" value="Cyt_c_assmbl_TM_dom"/>
</dbReference>
<comment type="similarity">
    <text evidence="2 18">Belongs to the thioredoxin family. DsbD subfamily.</text>
</comment>
<keyword evidence="11 18" id="KW-0560">Oxidoreductase</keyword>
<dbReference type="InterPro" id="IPR036929">
    <property type="entry name" value="DsbDN_sf"/>
</dbReference>
<keyword evidence="21" id="KW-1185">Reference proteome</keyword>
<organism evidence="20 21">
    <name type="scientific">Chlorobium limicola</name>
    <dbReference type="NCBI Taxonomy" id="1092"/>
    <lineage>
        <taxon>Bacteria</taxon>
        <taxon>Pseudomonadati</taxon>
        <taxon>Chlorobiota</taxon>
        <taxon>Chlorobiia</taxon>
        <taxon>Chlorobiales</taxon>
        <taxon>Chlorobiaceae</taxon>
        <taxon>Chlorobium/Pelodictyon group</taxon>
        <taxon>Chlorobium</taxon>
    </lineage>
</organism>
<feature type="transmembrane region" description="Helical" evidence="18">
    <location>
        <begin position="247"/>
        <end position="271"/>
    </location>
</feature>
<keyword evidence="9 18" id="KW-0249">Electron transport</keyword>
<dbReference type="InterPro" id="IPR036249">
    <property type="entry name" value="Thioredoxin-like_sf"/>
</dbReference>
<evidence type="ECO:0000256" key="16">
    <source>
        <dbReference type="ARBA" id="ARBA00047388"/>
    </source>
</evidence>
<evidence type="ECO:0000256" key="6">
    <source>
        <dbReference type="ARBA" id="ARBA00022692"/>
    </source>
</evidence>
<dbReference type="InterPro" id="IPR017937">
    <property type="entry name" value="Thioredoxin_CS"/>
</dbReference>
<dbReference type="InterPro" id="IPR013766">
    <property type="entry name" value="Thioredoxin_domain"/>
</dbReference>
<feature type="transmembrane region" description="Helical" evidence="18">
    <location>
        <begin position="403"/>
        <end position="421"/>
    </location>
</feature>
<feature type="domain" description="Thioredoxin" evidence="19">
    <location>
        <begin position="476"/>
        <end position="621"/>
    </location>
</feature>
<feature type="transmembrane region" description="Helical" evidence="18">
    <location>
        <begin position="427"/>
        <end position="448"/>
    </location>
</feature>
<feature type="transmembrane region" description="Helical" evidence="18">
    <location>
        <begin position="12"/>
        <end position="36"/>
    </location>
</feature>
<dbReference type="GO" id="GO:0005886">
    <property type="term" value="C:plasma membrane"/>
    <property type="evidence" value="ECO:0007669"/>
    <property type="project" value="UniProtKB-SubCell"/>
</dbReference>
<evidence type="ECO:0000256" key="9">
    <source>
        <dbReference type="ARBA" id="ARBA00022982"/>
    </source>
</evidence>
<dbReference type="SUPFAM" id="SSF52833">
    <property type="entry name" value="Thioredoxin-like"/>
    <property type="match status" value="1"/>
</dbReference>
<keyword evidence="6 18" id="KW-0812">Transmembrane</keyword>
<dbReference type="InterPro" id="IPR012336">
    <property type="entry name" value="Thioredoxin-like_fold"/>
</dbReference>
<dbReference type="HAMAP" id="MF_00399">
    <property type="entry name" value="DbsD"/>
    <property type="match status" value="1"/>
</dbReference>
<dbReference type="GO" id="GO:0047134">
    <property type="term" value="F:protein-disulfide reductase [NAD(P)H] activity"/>
    <property type="evidence" value="ECO:0007669"/>
    <property type="project" value="UniProtKB-UniRule"/>
</dbReference>
<evidence type="ECO:0000256" key="4">
    <source>
        <dbReference type="ARBA" id="ARBA00022475"/>
    </source>
</evidence>
<evidence type="ECO:0000313" key="21">
    <source>
        <dbReference type="Proteomes" id="UP000053937"/>
    </source>
</evidence>
<evidence type="ECO:0000256" key="14">
    <source>
        <dbReference type="ARBA" id="ARBA00023157"/>
    </source>
</evidence>
<accession>A0A101JNP0</accession>
<keyword evidence="10 18" id="KW-1133">Transmembrane helix</keyword>
<feature type="transmembrane region" description="Helical" evidence="18">
    <location>
        <begin position="283"/>
        <end position="303"/>
    </location>
</feature>
<keyword evidence="8 18" id="KW-0201">Cytochrome c-type biogenesis</keyword>
<evidence type="ECO:0000256" key="8">
    <source>
        <dbReference type="ARBA" id="ARBA00022748"/>
    </source>
</evidence>
<feature type="disulfide bond" description="Redox-active" evidence="18">
    <location>
        <begin position="536"/>
        <end position="539"/>
    </location>
</feature>
<dbReference type="InterPro" id="IPR028250">
    <property type="entry name" value="DsbDN"/>
</dbReference>
<dbReference type="OrthoDB" id="9811036at2"/>
<dbReference type="GO" id="GO:0045454">
    <property type="term" value="P:cell redox homeostasis"/>
    <property type="evidence" value="ECO:0007669"/>
    <property type="project" value="TreeGrafter"/>
</dbReference>
<keyword evidence="13 18" id="KW-0472">Membrane</keyword>
<comment type="caution">
    <text evidence="20">The sequence shown here is derived from an EMBL/GenBank/DDBJ whole genome shotgun (WGS) entry which is preliminary data.</text>
</comment>
<evidence type="ECO:0000256" key="17">
    <source>
        <dbReference type="ARBA" id="ARBA00047804"/>
    </source>
</evidence>
<dbReference type="InterPro" id="IPR035671">
    <property type="entry name" value="DsbD_gamma"/>
</dbReference>
<protein>
    <recommendedName>
        <fullName evidence="18">Thiol:disulfide interchange protein DsbD</fullName>
        <ecNumber evidence="18">1.8.1.8</ecNumber>
    </recommendedName>
    <alternativeName>
        <fullName evidence="18">Protein-disulfide reductase</fullName>
        <shortName evidence="18">Disulfide reductase</shortName>
    </alternativeName>
</protein>
<feature type="transmembrane region" description="Helical" evidence="18">
    <location>
        <begin position="460"/>
        <end position="480"/>
    </location>
</feature>
<evidence type="ECO:0000256" key="1">
    <source>
        <dbReference type="ARBA" id="ARBA00004429"/>
    </source>
</evidence>
<keyword evidence="3 18" id="KW-0813">Transport</keyword>
<evidence type="ECO:0000256" key="18">
    <source>
        <dbReference type="HAMAP-Rule" id="MF_00399"/>
    </source>
</evidence>
<dbReference type="Gene3D" id="2.60.40.1250">
    <property type="entry name" value="Thiol:disulfide interchange protein DsbD, N-terminal domain"/>
    <property type="match status" value="1"/>
</dbReference>
<reference evidence="20 21" key="1">
    <citation type="submission" date="2015-10" db="EMBL/GenBank/DDBJ databases">
        <title>Draft Genome Sequence of Chlorobium limicola strain Frasassi Growing under Artificial Lighting in the Frasassi Cave System.</title>
        <authorList>
            <person name="Mansor M."/>
            <person name="Macalady J."/>
        </authorList>
    </citation>
    <scope>NUCLEOTIDE SEQUENCE [LARGE SCALE GENOMIC DNA]</scope>
    <source>
        <strain evidence="20 21">Frasassi</strain>
    </source>
</reference>
<evidence type="ECO:0000256" key="7">
    <source>
        <dbReference type="ARBA" id="ARBA00022729"/>
    </source>
</evidence>
<evidence type="ECO:0000256" key="12">
    <source>
        <dbReference type="ARBA" id="ARBA00023027"/>
    </source>
</evidence>
<dbReference type="PROSITE" id="PS00194">
    <property type="entry name" value="THIOREDOXIN_1"/>
    <property type="match status" value="1"/>
</dbReference>
<keyword evidence="12 18" id="KW-0520">NAD</keyword>
<dbReference type="Pfam" id="PF13098">
    <property type="entry name" value="Thioredoxin_2"/>
    <property type="match status" value="1"/>
</dbReference>
<evidence type="ECO:0000313" key="20">
    <source>
        <dbReference type="EMBL" id="KUL30166.1"/>
    </source>
</evidence>
<feature type="disulfide bond" description="Redox-active" evidence="18">
    <location>
        <begin position="131"/>
        <end position="137"/>
    </location>
</feature>
<evidence type="ECO:0000256" key="15">
    <source>
        <dbReference type="ARBA" id="ARBA00023284"/>
    </source>
</evidence>